<feature type="region of interest" description="Disordered" evidence="1">
    <location>
        <begin position="127"/>
        <end position="152"/>
    </location>
</feature>
<name>A0A9P8K4D4_AURME</name>
<dbReference type="AlphaFoldDB" id="A0A9P8K4D4"/>
<reference evidence="2" key="2">
    <citation type="submission" date="2021-08" db="EMBL/GenBank/DDBJ databases">
        <authorList>
            <person name="Gostincar C."/>
            <person name="Sun X."/>
            <person name="Song Z."/>
            <person name="Gunde-Cimerman N."/>
        </authorList>
    </citation>
    <scope>NUCLEOTIDE SEQUENCE</scope>
    <source>
        <strain evidence="2">EXF-8016</strain>
    </source>
</reference>
<dbReference type="OrthoDB" id="3904884at2759"/>
<protein>
    <submittedName>
        <fullName evidence="2">Uncharacterized protein</fullName>
    </submittedName>
</protein>
<feature type="region of interest" description="Disordered" evidence="1">
    <location>
        <begin position="63"/>
        <end position="95"/>
    </location>
</feature>
<dbReference type="Proteomes" id="UP000767238">
    <property type="component" value="Unassembled WGS sequence"/>
</dbReference>
<comment type="caution">
    <text evidence="2">The sequence shown here is derived from an EMBL/GenBank/DDBJ whole genome shotgun (WGS) entry which is preliminary data.</text>
</comment>
<evidence type="ECO:0000313" key="2">
    <source>
        <dbReference type="EMBL" id="KAH0212187.1"/>
    </source>
</evidence>
<dbReference type="EMBL" id="JAHFYH010000121">
    <property type="protein sequence ID" value="KAH0212187.1"/>
    <property type="molecule type" value="Genomic_DNA"/>
</dbReference>
<feature type="compositionally biased region" description="Polar residues" evidence="1">
    <location>
        <begin position="72"/>
        <end position="88"/>
    </location>
</feature>
<feature type="compositionally biased region" description="Basic residues" evidence="1">
    <location>
        <begin position="135"/>
        <end position="145"/>
    </location>
</feature>
<evidence type="ECO:0000256" key="1">
    <source>
        <dbReference type="SAM" id="MobiDB-lite"/>
    </source>
</evidence>
<accession>A0A9P8K4D4</accession>
<feature type="non-terminal residue" evidence="2">
    <location>
        <position position="1"/>
    </location>
</feature>
<sequence>MASNTVPFGALSAVGLHSGEKFRMLPSPMSVMTARFSAVIPFTPRQAPEHGAASTVSGFGLDTIDEDDQDPKSLSTVSRHTPASSHASFLSDLEDEHTLTPEVQHLLETMALRIEQLVEQNELQAEELRRSEKKEKRKKQKKERKSKKEMARYQTDVMRELLRAVTVVMTLMPEGSPARFVLMAVEAFFLRERVVDSSKQ</sequence>
<evidence type="ECO:0000313" key="3">
    <source>
        <dbReference type="Proteomes" id="UP000767238"/>
    </source>
</evidence>
<proteinExistence type="predicted"/>
<reference evidence="2" key="1">
    <citation type="journal article" date="2021" name="J Fungi (Basel)">
        <title>Virulence traits and population genomics of the black yeast Aureobasidium melanogenum.</title>
        <authorList>
            <person name="Cernosa A."/>
            <person name="Sun X."/>
            <person name="Gostincar C."/>
            <person name="Fang C."/>
            <person name="Gunde-Cimerman N."/>
            <person name="Song Z."/>
        </authorList>
    </citation>
    <scope>NUCLEOTIDE SEQUENCE</scope>
    <source>
        <strain evidence="2">EXF-8016</strain>
    </source>
</reference>
<gene>
    <name evidence="2" type="ORF">KCV03_g9436</name>
</gene>
<organism evidence="2 3">
    <name type="scientific">Aureobasidium melanogenum</name>
    <name type="common">Aureobasidium pullulans var. melanogenum</name>
    <dbReference type="NCBI Taxonomy" id="46634"/>
    <lineage>
        <taxon>Eukaryota</taxon>
        <taxon>Fungi</taxon>
        <taxon>Dikarya</taxon>
        <taxon>Ascomycota</taxon>
        <taxon>Pezizomycotina</taxon>
        <taxon>Dothideomycetes</taxon>
        <taxon>Dothideomycetidae</taxon>
        <taxon>Dothideales</taxon>
        <taxon>Saccotheciaceae</taxon>
        <taxon>Aureobasidium</taxon>
    </lineage>
</organism>